<keyword evidence="9" id="KW-1185">Reference proteome</keyword>
<evidence type="ECO:0000313" key="9">
    <source>
        <dbReference type="Proteomes" id="UP000815325"/>
    </source>
</evidence>
<dbReference type="SUPFAM" id="SSF56019">
    <property type="entry name" value="The spindle assembly checkpoint protein mad2"/>
    <property type="match status" value="1"/>
</dbReference>
<gene>
    <name evidence="8" type="ORF">DUNSADRAFT_5730</name>
</gene>
<feature type="region of interest" description="Disordered" evidence="6">
    <location>
        <begin position="444"/>
        <end position="467"/>
    </location>
</feature>
<feature type="region of interest" description="Disordered" evidence="6">
    <location>
        <begin position="497"/>
        <end position="520"/>
    </location>
</feature>
<evidence type="ECO:0000256" key="5">
    <source>
        <dbReference type="ARBA" id="ARBA00023254"/>
    </source>
</evidence>
<keyword evidence="3" id="KW-0158">Chromosome</keyword>
<comment type="subcellular location">
    <subcellularLocation>
        <location evidence="2">Chromosome</location>
    </subcellularLocation>
    <subcellularLocation>
        <location evidence="1">Nucleus</location>
    </subcellularLocation>
</comment>
<evidence type="ECO:0000256" key="3">
    <source>
        <dbReference type="ARBA" id="ARBA00022454"/>
    </source>
</evidence>
<dbReference type="EMBL" id="MU069654">
    <property type="protein sequence ID" value="KAF5836577.1"/>
    <property type="molecule type" value="Genomic_DNA"/>
</dbReference>
<dbReference type="Gene3D" id="3.30.900.10">
    <property type="entry name" value="HORMA domain"/>
    <property type="match status" value="1"/>
</dbReference>
<evidence type="ECO:0000256" key="1">
    <source>
        <dbReference type="ARBA" id="ARBA00004123"/>
    </source>
</evidence>
<keyword evidence="4" id="KW-0539">Nucleus</keyword>
<organism evidence="8 9">
    <name type="scientific">Dunaliella salina</name>
    <name type="common">Green alga</name>
    <name type="synonym">Protococcus salinus</name>
    <dbReference type="NCBI Taxonomy" id="3046"/>
    <lineage>
        <taxon>Eukaryota</taxon>
        <taxon>Viridiplantae</taxon>
        <taxon>Chlorophyta</taxon>
        <taxon>core chlorophytes</taxon>
        <taxon>Chlorophyceae</taxon>
        <taxon>CS clade</taxon>
        <taxon>Chlamydomonadales</taxon>
        <taxon>Dunaliellaceae</taxon>
        <taxon>Dunaliella</taxon>
    </lineage>
</organism>
<dbReference type="PANTHER" id="PTHR48225">
    <property type="entry name" value="HORMA DOMAIN-CONTAINING PROTEIN 1"/>
    <property type="match status" value="1"/>
</dbReference>
<dbReference type="Proteomes" id="UP000815325">
    <property type="component" value="Unassembled WGS sequence"/>
</dbReference>
<feature type="compositionally biased region" description="Polar residues" evidence="6">
    <location>
        <begin position="507"/>
        <end position="520"/>
    </location>
</feature>
<comment type="caution">
    <text evidence="8">The sequence shown here is derived from an EMBL/GenBank/DDBJ whole genome shotgun (WGS) entry which is preliminary data.</text>
</comment>
<dbReference type="PANTHER" id="PTHR48225:SF7">
    <property type="entry name" value="MEIOSIS-SPECIFIC PROTEIN HOP1"/>
    <property type="match status" value="1"/>
</dbReference>
<feature type="compositionally biased region" description="Polar residues" evidence="6">
    <location>
        <begin position="402"/>
        <end position="420"/>
    </location>
</feature>
<dbReference type="Pfam" id="PF02301">
    <property type="entry name" value="HORMA"/>
    <property type="match status" value="1"/>
</dbReference>
<dbReference type="InterPro" id="IPR003511">
    <property type="entry name" value="HORMA_dom"/>
</dbReference>
<evidence type="ECO:0000313" key="8">
    <source>
        <dbReference type="EMBL" id="KAF5836577.1"/>
    </source>
</evidence>
<evidence type="ECO:0000256" key="6">
    <source>
        <dbReference type="SAM" id="MobiDB-lite"/>
    </source>
</evidence>
<evidence type="ECO:0000256" key="4">
    <source>
        <dbReference type="ARBA" id="ARBA00023242"/>
    </source>
</evidence>
<evidence type="ECO:0000259" key="7">
    <source>
        <dbReference type="PROSITE" id="PS50815"/>
    </source>
</evidence>
<evidence type="ECO:0000256" key="2">
    <source>
        <dbReference type="ARBA" id="ARBA00004286"/>
    </source>
</evidence>
<protein>
    <submittedName>
        <fullName evidence="8">HORMA domain-containing protein</fullName>
    </submittedName>
</protein>
<reference evidence="8" key="1">
    <citation type="submission" date="2017-08" db="EMBL/GenBank/DDBJ databases">
        <authorList>
            <person name="Polle J.E."/>
            <person name="Barry K."/>
            <person name="Cushman J."/>
            <person name="Schmutz J."/>
            <person name="Tran D."/>
            <person name="Hathwaick L.T."/>
            <person name="Yim W.C."/>
            <person name="Jenkins J."/>
            <person name="Mckie-Krisberg Z.M."/>
            <person name="Prochnik S."/>
            <person name="Lindquist E."/>
            <person name="Dockter R.B."/>
            <person name="Adam C."/>
            <person name="Molina H."/>
            <person name="Bunkerborg J."/>
            <person name="Jin E."/>
            <person name="Buchheim M."/>
            <person name="Magnuson J."/>
        </authorList>
    </citation>
    <scope>NUCLEOTIDE SEQUENCE</scope>
    <source>
        <strain evidence="8">CCAP 19/18</strain>
    </source>
</reference>
<dbReference type="InterPro" id="IPR051294">
    <property type="entry name" value="HORMA_MeioticProgression"/>
</dbReference>
<sequence length="695" mass="76623">MAPAQAQAQAQSTVTYTESLELVWTHTIIGAATKLVLCNSCHELIGREPKLMSHIMHVQVRCLLRVHQIRTHQNFRTARSKWLLESAGGASTHLNVPSPRKSFASTLLVLNVIPCMATTTTCERKSVFHISYLRGLFPDKFYKGVDMKNLEGMHIKMLQPCDEESQRLIDWVDAGVYDAIKVGYLKTLFFGVSTDPKGSSLLEEYIFNFSYGNGGVSMDVQQKTKSGTTRAMKASGSHQNDLEDVKYKVTRLMRMLVQICQTLEQMPRQRYLFMKLMYHENAPENYDPPFFKSLPESEGVGHFSRKPFSMSVGDVATKHHGVTLKVKSTLDCCGDAGGNTGDCCGDADGDTGVGVADPELVESANLYISWLPFKESLLLMVQDCCADADGDTGVVEPELVESANQQPSSSAIDQGNGTSNATLQQRVPMRYCDGMLRPNSTALALTDSDITMPDQDVPGRGSNAPPVLPVTQEQLQEKQKAASEKFQQELLQQRKGAVRRIEEQRTSPDAQNRKSSTCTQLPANPSCTTRIVKLSVALAVLYILYLRTCLTEHTFSQWTSKAMPEELYGSVKEYVLGCFESFSQVELVDVMGYFLDTHPNHIDAAFVRMQQEGILVADASRHDTFRPIMPKVTTSTAETAQAMMANLGVREDASQRGDIRALEGSTQMGLPTLDVASGPCCANDSAPVAVIVVHR</sequence>
<feature type="region of interest" description="Disordered" evidence="6">
    <location>
        <begin position="401"/>
        <end position="420"/>
    </location>
</feature>
<keyword evidence="5" id="KW-0469">Meiosis</keyword>
<dbReference type="PROSITE" id="PS50815">
    <property type="entry name" value="HORMA"/>
    <property type="match status" value="1"/>
</dbReference>
<name>A0ABQ7GPP1_DUNSA</name>
<feature type="domain" description="HORMA" evidence="7">
    <location>
        <begin position="113"/>
        <end position="326"/>
    </location>
</feature>
<proteinExistence type="predicted"/>
<accession>A0ABQ7GPP1</accession>
<dbReference type="InterPro" id="IPR036570">
    <property type="entry name" value="HORMA_dom_sf"/>
</dbReference>